<accession>A0A2R4MA14</accession>
<evidence type="ECO:0000259" key="1">
    <source>
        <dbReference type="PROSITE" id="PS51186"/>
    </source>
</evidence>
<dbReference type="InterPro" id="IPR016181">
    <property type="entry name" value="Acyl_CoA_acyltransferase"/>
</dbReference>
<proteinExistence type="predicted"/>
<dbReference type="KEGG" id="mmyr:MXMO3_00330"/>
<dbReference type="Pfam" id="PF13302">
    <property type="entry name" value="Acetyltransf_3"/>
    <property type="match status" value="1"/>
</dbReference>
<keyword evidence="2" id="KW-0808">Transferase</keyword>
<dbReference type="InterPro" id="IPR000182">
    <property type="entry name" value="GNAT_dom"/>
</dbReference>
<dbReference type="RefSeq" id="WP_205468059.1">
    <property type="nucleotide sequence ID" value="NZ_CP021330.1"/>
</dbReference>
<evidence type="ECO:0000313" key="2">
    <source>
        <dbReference type="EMBL" id="AVX02877.1"/>
    </source>
</evidence>
<feature type="domain" description="N-acetyltransferase" evidence="1">
    <location>
        <begin position="12"/>
        <end position="168"/>
    </location>
</feature>
<keyword evidence="3" id="KW-1185">Reference proteome</keyword>
<organism evidence="2 3">
    <name type="scientific">Maritalea myrionectae</name>
    <dbReference type="NCBI Taxonomy" id="454601"/>
    <lineage>
        <taxon>Bacteria</taxon>
        <taxon>Pseudomonadati</taxon>
        <taxon>Pseudomonadota</taxon>
        <taxon>Alphaproteobacteria</taxon>
        <taxon>Hyphomicrobiales</taxon>
        <taxon>Devosiaceae</taxon>
        <taxon>Maritalea</taxon>
    </lineage>
</organism>
<dbReference type="PANTHER" id="PTHR43792:SF1">
    <property type="entry name" value="N-ACETYLTRANSFERASE DOMAIN-CONTAINING PROTEIN"/>
    <property type="match status" value="1"/>
</dbReference>
<dbReference type="GO" id="GO:0016747">
    <property type="term" value="F:acyltransferase activity, transferring groups other than amino-acyl groups"/>
    <property type="evidence" value="ECO:0007669"/>
    <property type="project" value="InterPro"/>
</dbReference>
<sequence length="173" mass="19327">MVTAPRLETERLILRGFEPSDYENVHEIFSDEDWSQFIGGPLSRGNSWRAFASLVGHWSIRGYGTFAVDEKSTGQFVGMIGHWFPEEWPEPEIGWTLSKSAAGKGYATEAVNAVLDHTFNTLKWETAISLIAPANEASKKVANRVGAVFEKEITCRDNLVGVYRHPNPNKTVN</sequence>
<protein>
    <submittedName>
        <fullName evidence="2">Ribosomal-protein-alanine N-acetyltransferase</fullName>
    </submittedName>
</protein>
<dbReference type="AlphaFoldDB" id="A0A2R4MA14"/>
<dbReference type="PROSITE" id="PS51186">
    <property type="entry name" value="GNAT"/>
    <property type="match status" value="1"/>
</dbReference>
<dbReference type="EMBL" id="CP021330">
    <property type="protein sequence ID" value="AVX02877.1"/>
    <property type="molecule type" value="Genomic_DNA"/>
</dbReference>
<dbReference type="SUPFAM" id="SSF55729">
    <property type="entry name" value="Acyl-CoA N-acyltransferases (Nat)"/>
    <property type="match status" value="1"/>
</dbReference>
<dbReference type="PANTHER" id="PTHR43792">
    <property type="entry name" value="GNAT FAMILY, PUTATIVE (AFU_ORTHOLOGUE AFUA_3G00765)-RELATED-RELATED"/>
    <property type="match status" value="1"/>
</dbReference>
<dbReference type="Proteomes" id="UP000258927">
    <property type="component" value="Chromosome"/>
</dbReference>
<evidence type="ECO:0000313" key="3">
    <source>
        <dbReference type="Proteomes" id="UP000258927"/>
    </source>
</evidence>
<reference evidence="2 3" key="1">
    <citation type="submission" date="2017-05" db="EMBL/GenBank/DDBJ databases">
        <title>Genome Analysis of Maritalea myrionectae HL2708#5.</title>
        <authorList>
            <consortium name="Cotde Inc.-PKNU"/>
            <person name="Jang D."/>
            <person name="Oh H.-M."/>
        </authorList>
    </citation>
    <scope>NUCLEOTIDE SEQUENCE [LARGE SCALE GENOMIC DNA]</scope>
    <source>
        <strain evidence="2 3">HL2708#5</strain>
    </source>
</reference>
<dbReference type="InterPro" id="IPR051531">
    <property type="entry name" value="N-acetyltransferase"/>
</dbReference>
<name>A0A2R4MA14_9HYPH</name>
<dbReference type="Gene3D" id="3.40.630.30">
    <property type="match status" value="1"/>
</dbReference>
<gene>
    <name evidence="2" type="ORF">MXMO3_00330</name>
</gene>